<feature type="compositionally biased region" description="Low complexity" evidence="1">
    <location>
        <begin position="8"/>
        <end position="31"/>
    </location>
</feature>
<dbReference type="EMBL" id="CM029042">
    <property type="protein sequence ID" value="KAG2621322.1"/>
    <property type="molecule type" value="Genomic_DNA"/>
</dbReference>
<dbReference type="Proteomes" id="UP000823388">
    <property type="component" value="Chromosome 3N"/>
</dbReference>
<dbReference type="EMBL" id="CM029042">
    <property type="protein sequence ID" value="KAG2621328.1"/>
    <property type="molecule type" value="Genomic_DNA"/>
</dbReference>
<evidence type="ECO:0000313" key="2">
    <source>
        <dbReference type="EMBL" id="KAG2621322.1"/>
    </source>
</evidence>
<protein>
    <submittedName>
        <fullName evidence="2">Uncharacterized protein</fullName>
    </submittedName>
</protein>
<name>A0A8T0U9G1_PANVG</name>
<dbReference type="AlphaFoldDB" id="A0A8T0U9G1"/>
<reference evidence="2 3" key="1">
    <citation type="submission" date="2020-05" db="EMBL/GenBank/DDBJ databases">
        <title>WGS assembly of Panicum virgatum.</title>
        <authorList>
            <person name="Lovell J.T."/>
            <person name="Jenkins J."/>
            <person name="Shu S."/>
            <person name="Juenger T.E."/>
            <person name="Schmutz J."/>
        </authorList>
    </citation>
    <scope>NUCLEOTIDE SEQUENCE</scope>
    <source>
        <strain evidence="2">AP13</strain>
        <strain evidence="3">cv. AP13</strain>
    </source>
</reference>
<evidence type="ECO:0000313" key="3">
    <source>
        <dbReference type="Proteomes" id="UP000823388"/>
    </source>
</evidence>
<feature type="region of interest" description="Disordered" evidence="1">
    <location>
        <begin position="1"/>
        <end position="69"/>
    </location>
</feature>
<evidence type="ECO:0000256" key="1">
    <source>
        <dbReference type="SAM" id="MobiDB-lite"/>
    </source>
</evidence>
<gene>
    <name evidence="2" type="ORF">PVAP13_3NG247700</name>
</gene>
<proteinExistence type="predicted"/>
<sequence length="244" mass="27147">MSSLLSSPRSVGGRVAAAASPSGSPQGVSGPLAGPPPNWIRPCPSHRPSACRPLPPPDPSPPSFPSPAPPPTCCHRASLLYYRHASPPKCCRAASTKELRTTRPPIGETRRHLPRPPLRRTRLRTRRRTTVAPLKLSDRTGTGVYASHPLSRDIHVPCLTKYSTNWLPRQHHRGLHLAIRSMRKWVKVPLVRCWSVGTRKGKKWWLLRSSGALRSPQILYHFAYFLNCLKLACGLAPSYMELHN</sequence>
<comment type="caution">
    <text evidence="2">The sequence shown here is derived from an EMBL/GenBank/DDBJ whole genome shotgun (WGS) entry which is preliminary data.</text>
</comment>
<feature type="compositionally biased region" description="Pro residues" evidence="1">
    <location>
        <begin position="53"/>
        <end position="69"/>
    </location>
</feature>
<accession>A0A8T0U9G1</accession>
<keyword evidence="3" id="KW-1185">Reference proteome</keyword>
<dbReference type="EMBL" id="CM029042">
    <property type="protein sequence ID" value="KAG2621325.1"/>
    <property type="molecule type" value="Genomic_DNA"/>
</dbReference>
<organism evidence="2 3">
    <name type="scientific">Panicum virgatum</name>
    <name type="common">Blackwell switchgrass</name>
    <dbReference type="NCBI Taxonomy" id="38727"/>
    <lineage>
        <taxon>Eukaryota</taxon>
        <taxon>Viridiplantae</taxon>
        <taxon>Streptophyta</taxon>
        <taxon>Embryophyta</taxon>
        <taxon>Tracheophyta</taxon>
        <taxon>Spermatophyta</taxon>
        <taxon>Magnoliopsida</taxon>
        <taxon>Liliopsida</taxon>
        <taxon>Poales</taxon>
        <taxon>Poaceae</taxon>
        <taxon>PACMAD clade</taxon>
        <taxon>Panicoideae</taxon>
        <taxon>Panicodae</taxon>
        <taxon>Paniceae</taxon>
        <taxon>Panicinae</taxon>
        <taxon>Panicum</taxon>
        <taxon>Panicum sect. Hiantes</taxon>
    </lineage>
</organism>